<dbReference type="PROSITE" id="PS50918">
    <property type="entry name" value="WWE"/>
    <property type="match status" value="1"/>
</dbReference>
<organism evidence="9 10">
    <name type="scientific">Hevea brasiliensis</name>
    <name type="common">Para rubber tree</name>
    <name type="synonym">Siphonia brasiliensis</name>
    <dbReference type="NCBI Taxonomy" id="3981"/>
    <lineage>
        <taxon>Eukaryota</taxon>
        <taxon>Viridiplantae</taxon>
        <taxon>Streptophyta</taxon>
        <taxon>Embryophyta</taxon>
        <taxon>Tracheophyta</taxon>
        <taxon>Spermatophyta</taxon>
        <taxon>Magnoliopsida</taxon>
        <taxon>eudicotyledons</taxon>
        <taxon>Gunneridae</taxon>
        <taxon>Pentapetalae</taxon>
        <taxon>rosids</taxon>
        <taxon>fabids</taxon>
        <taxon>Malpighiales</taxon>
        <taxon>Euphorbiaceae</taxon>
        <taxon>Crotonoideae</taxon>
        <taxon>Micrandreae</taxon>
        <taxon>Hevea</taxon>
    </lineage>
</organism>
<evidence type="ECO:0000313" key="9">
    <source>
        <dbReference type="EMBL" id="KAJ9159664.1"/>
    </source>
</evidence>
<feature type="domain" description="RST" evidence="8">
    <location>
        <begin position="561"/>
        <end position="632"/>
    </location>
</feature>
<dbReference type="PANTHER" id="PTHR32263">
    <property type="entry name" value="INACTIVE POLY [ADP-RIBOSE] POLYMERASE SRO4-RELATED"/>
    <property type="match status" value="1"/>
</dbReference>
<evidence type="ECO:0000256" key="2">
    <source>
        <dbReference type="ARBA" id="ARBA00022473"/>
    </source>
</evidence>
<comment type="subcellular location">
    <subcellularLocation>
        <location evidence="1">Nucleus</location>
    </subcellularLocation>
</comment>
<keyword evidence="3" id="KW-0346">Stress response</keyword>
<dbReference type="Pfam" id="PF12174">
    <property type="entry name" value="RST"/>
    <property type="match status" value="1"/>
</dbReference>
<dbReference type="InterPro" id="IPR004170">
    <property type="entry name" value="WWE_dom"/>
</dbReference>
<feature type="domain" description="WWE" evidence="6">
    <location>
        <begin position="79"/>
        <end position="154"/>
    </location>
</feature>
<feature type="region of interest" description="Disordered" evidence="5">
    <location>
        <begin position="536"/>
        <end position="564"/>
    </location>
</feature>
<keyword evidence="4" id="KW-0539">Nucleus</keyword>
<evidence type="ECO:0000256" key="4">
    <source>
        <dbReference type="ARBA" id="ARBA00023242"/>
    </source>
</evidence>
<protein>
    <recommendedName>
        <fullName evidence="11">Poly [ADP-ribose] polymerase</fullName>
    </recommendedName>
</protein>
<dbReference type="PROSITE" id="PS51059">
    <property type="entry name" value="PARP_CATALYTIC"/>
    <property type="match status" value="1"/>
</dbReference>
<dbReference type="InterPro" id="IPR022003">
    <property type="entry name" value="RST"/>
</dbReference>
<proteinExistence type="predicted"/>
<feature type="compositionally biased region" description="Low complexity" evidence="5">
    <location>
        <begin position="543"/>
        <end position="564"/>
    </location>
</feature>
<comment type="caution">
    <text evidence="9">The sequence shown here is derived from an EMBL/GenBank/DDBJ whole genome shotgun (WGS) entry which is preliminary data.</text>
</comment>
<evidence type="ECO:0000256" key="5">
    <source>
        <dbReference type="SAM" id="MobiDB-lite"/>
    </source>
</evidence>
<dbReference type="SUPFAM" id="SSF56399">
    <property type="entry name" value="ADP-ribosylation"/>
    <property type="match status" value="1"/>
</dbReference>
<sequence length="639" mass="71842">MDAKIAKVLDSSSRRIMLDLKRKRASRYAAYFAEASRTMSPEWPAVNFSTHKSGKRRRLGGSRSNLVGCGYCFRRSLLRCYSNFMKTGVPQRLMFYQNGEWTDFSQDLVALVRKDLQEKKPAIEVELEGHLYVLDLLHMFRVDMKTGFQQPIAWIDEEGGCFFPEIYIDNEEPHECCHHNCVNDQGPMFRESNGPHEIKLKLEIDINGVDHHQSKLECSGVLNAFVKHIEIAQNSTSVNVVEVEDSCNRKPDAKIKEGFEENQHIKEHVFTGIESVNEKLDSDTVRNMFLTGMKPFSGAAVLDIFRCSSNTMQARLEIFQKQIELTKRCRGDANVRYAWLASSKGLLSTIMLYGLGHCGPSTTKSKYGIGVHLFAANCCQASAKFCDVDENGVQHMLFCRVIMGKMELVQPGSQQCHPSSENFDSGVDDLQNPRQYIVWNMNMNSHIYPEFVVSFMVSSNVEGNFAGNEMKNAVSRITFSQGAQWILPIESSTVGLNLPLESPKVDLNLQMESPATGLLSGIAYSYLYHDPRRSAFQGSEGQPKSGGSLGKASSLGSSSTRTPRSPWMPFPMLFSAIANKVPRKEMECINTHYELFQAKKISRGDFIKRLRLIVGDALLKSTITSLQCKVPLKYMVGNT</sequence>
<reference evidence="9" key="1">
    <citation type="journal article" date="2023" name="Plant Biotechnol. J.">
        <title>Chromosome-level wild Hevea brasiliensis genome provides new tools for genomic-assisted breeding and valuable loci to elevate rubber yield.</title>
        <authorList>
            <person name="Cheng H."/>
            <person name="Song X."/>
            <person name="Hu Y."/>
            <person name="Wu T."/>
            <person name="Yang Q."/>
            <person name="An Z."/>
            <person name="Feng S."/>
            <person name="Deng Z."/>
            <person name="Wu W."/>
            <person name="Zeng X."/>
            <person name="Tu M."/>
            <person name="Wang X."/>
            <person name="Huang H."/>
        </authorList>
    </citation>
    <scope>NUCLEOTIDE SEQUENCE</scope>
    <source>
        <strain evidence="9">MT/VB/25A 57/8</strain>
    </source>
</reference>
<feature type="domain" description="PARP catalytic" evidence="7">
    <location>
        <begin position="259"/>
        <end position="476"/>
    </location>
</feature>
<evidence type="ECO:0008006" key="11">
    <source>
        <dbReference type="Google" id="ProtNLM"/>
    </source>
</evidence>
<keyword evidence="10" id="KW-1185">Reference proteome</keyword>
<dbReference type="Gene3D" id="3.90.228.10">
    <property type="match status" value="1"/>
</dbReference>
<name>A0ABQ9L4M0_HEVBR</name>
<dbReference type="InterPro" id="IPR057823">
    <property type="entry name" value="WWE_RCD1"/>
</dbReference>
<evidence type="ECO:0000259" key="8">
    <source>
        <dbReference type="PROSITE" id="PS51879"/>
    </source>
</evidence>
<dbReference type="InterPro" id="IPR012317">
    <property type="entry name" value="Poly(ADP-ribose)pol_cat_dom"/>
</dbReference>
<keyword evidence="2" id="KW-0217">Developmental protein</keyword>
<dbReference type="PROSITE" id="PS51879">
    <property type="entry name" value="RST"/>
    <property type="match status" value="1"/>
</dbReference>
<dbReference type="EMBL" id="JARPOI010000014">
    <property type="protein sequence ID" value="KAJ9159664.1"/>
    <property type="molecule type" value="Genomic_DNA"/>
</dbReference>
<dbReference type="Pfam" id="PF23467">
    <property type="entry name" value="WWE_5"/>
    <property type="match status" value="1"/>
</dbReference>
<evidence type="ECO:0000259" key="7">
    <source>
        <dbReference type="PROSITE" id="PS51059"/>
    </source>
</evidence>
<evidence type="ECO:0000313" key="10">
    <source>
        <dbReference type="Proteomes" id="UP001174677"/>
    </source>
</evidence>
<evidence type="ECO:0000256" key="1">
    <source>
        <dbReference type="ARBA" id="ARBA00004123"/>
    </source>
</evidence>
<evidence type="ECO:0000256" key="3">
    <source>
        <dbReference type="ARBA" id="ARBA00023016"/>
    </source>
</evidence>
<dbReference type="Proteomes" id="UP001174677">
    <property type="component" value="Chromosome 14"/>
</dbReference>
<dbReference type="InterPro" id="IPR044964">
    <property type="entry name" value="RCD1/SRO1-5"/>
</dbReference>
<accession>A0ABQ9L4M0</accession>
<gene>
    <name evidence="9" type="ORF">P3X46_025150</name>
</gene>
<dbReference type="PANTHER" id="PTHR32263:SF5">
    <property type="entry name" value="INACTIVE POLY [ADP-RIBOSE] POLYMERASE SRO1-RELATED"/>
    <property type="match status" value="1"/>
</dbReference>
<evidence type="ECO:0000259" key="6">
    <source>
        <dbReference type="PROSITE" id="PS50918"/>
    </source>
</evidence>